<comment type="caution">
    <text evidence="3">The sequence shown here is derived from an EMBL/GenBank/DDBJ whole genome shotgun (WGS) entry which is preliminary data.</text>
</comment>
<feature type="chain" id="PRO_5039390208" description="Serine/threonine protein kinase" evidence="2">
    <location>
        <begin position="37"/>
        <end position="185"/>
    </location>
</feature>
<reference evidence="3 4" key="1">
    <citation type="submission" date="2019-09" db="EMBL/GenBank/DDBJ databases">
        <authorList>
            <person name="Duangmal K."/>
            <person name="Teo W.F.A."/>
            <person name="Lipun K."/>
        </authorList>
    </citation>
    <scope>NUCLEOTIDE SEQUENCE [LARGE SCALE GENOMIC DNA]</scope>
    <source>
        <strain evidence="3 4">K1PN6</strain>
    </source>
</reference>
<name>A0A5N8WXL5_9ACTN</name>
<dbReference type="AlphaFoldDB" id="A0A5N8WXL5"/>
<evidence type="ECO:0008006" key="5">
    <source>
        <dbReference type="Google" id="ProtNLM"/>
    </source>
</evidence>
<gene>
    <name evidence="3" type="ORF">FPZ41_27555</name>
</gene>
<keyword evidence="2" id="KW-0732">Signal</keyword>
<evidence type="ECO:0000256" key="1">
    <source>
        <dbReference type="SAM" id="MobiDB-lite"/>
    </source>
</evidence>
<dbReference type="EMBL" id="VMNX01000123">
    <property type="protein sequence ID" value="MPY52120.1"/>
    <property type="molecule type" value="Genomic_DNA"/>
</dbReference>
<feature type="signal peptide" evidence="2">
    <location>
        <begin position="1"/>
        <end position="36"/>
    </location>
</feature>
<dbReference type="RefSeq" id="WP_322620812.1">
    <property type="nucleotide sequence ID" value="NZ_VMNX01000123.1"/>
</dbReference>
<feature type="region of interest" description="Disordered" evidence="1">
    <location>
        <begin position="37"/>
        <end position="80"/>
    </location>
</feature>
<accession>A0A5N8WXL5</accession>
<protein>
    <recommendedName>
        <fullName evidence="5">Serine/threonine protein kinase</fullName>
    </recommendedName>
</protein>
<evidence type="ECO:0000313" key="3">
    <source>
        <dbReference type="EMBL" id="MPY52120.1"/>
    </source>
</evidence>
<organism evidence="3 4">
    <name type="scientific">Streptomyces acidicola</name>
    <dbReference type="NCBI Taxonomy" id="2596892"/>
    <lineage>
        <taxon>Bacteria</taxon>
        <taxon>Bacillati</taxon>
        <taxon>Actinomycetota</taxon>
        <taxon>Actinomycetes</taxon>
        <taxon>Kitasatosporales</taxon>
        <taxon>Streptomycetaceae</taxon>
        <taxon>Streptomyces</taxon>
    </lineage>
</organism>
<feature type="compositionally biased region" description="Low complexity" evidence="1">
    <location>
        <begin position="54"/>
        <end position="66"/>
    </location>
</feature>
<evidence type="ECO:0000256" key="2">
    <source>
        <dbReference type="SAM" id="SignalP"/>
    </source>
</evidence>
<keyword evidence="4" id="KW-1185">Reference proteome</keyword>
<evidence type="ECO:0000313" key="4">
    <source>
        <dbReference type="Proteomes" id="UP000373149"/>
    </source>
</evidence>
<proteinExistence type="predicted"/>
<feature type="region of interest" description="Disordered" evidence="1">
    <location>
        <begin position="160"/>
        <end position="185"/>
    </location>
</feature>
<sequence>MTTATSATTAARPRRRVRIAAAATGLAAALVLTACGGDGSDGDNGGDGDSTDKASSAAPSATETSDTGGGSGSSGTQSELAGSWVATTQGKAVALIVTGEDASVFDTGGSICSGSAKEESGMRMIRLTCPDGGGDRTVGMVDSVSPESLTVTWESGVGKETFRKAPGGKLPSELSSGLPTAGLGS</sequence>
<dbReference type="Proteomes" id="UP000373149">
    <property type="component" value="Unassembled WGS sequence"/>
</dbReference>